<dbReference type="RefSeq" id="WP_028461983.1">
    <property type="nucleotide sequence ID" value="NZ_FSRO01000001.1"/>
</dbReference>
<feature type="compositionally biased region" description="Polar residues" evidence="1">
    <location>
        <begin position="375"/>
        <end position="392"/>
    </location>
</feature>
<dbReference type="EMBL" id="FSRO01000001">
    <property type="protein sequence ID" value="SIO00008.1"/>
    <property type="molecule type" value="Genomic_DNA"/>
</dbReference>
<keyword evidence="3" id="KW-1185">Reference proteome</keyword>
<evidence type="ECO:0008006" key="4">
    <source>
        <dbReference type="Google" id="ProtNLM"/>
    </source>
</evidence>
<dbReference type="Proteomes" id="UP000185062">
    <property type="component" value="Unassembled WGS sequence"/>
</dbReference>
<proteinExistence type="predicted"/>
<dbReference type="eggNOG" id="ENOG5030BU6">
    <property type="taxonomic scope" value="Bacteria"/>
</dbReference>
<evidence type="ECO:0000313" key="3">
    <source>
        <dbReference type="Proteomes" id="UP000185062"/>
    </source>
</evidence>
<gene>
    <name evidence="2" type="ORF">SAMN02743940_0451</name>
</gene>
<protein>
    <recommendedName>
        <fullName evidence="4">Lipoprotein</fullName>
    </recommendedName>
</protein>
<dbReference type="AlphaFoldDB" id="A0A1N6FXL5"/>
<feature type="region of interest" description="Disordered" evidence="1">
    <location>
        <begin position="375"/>
        <end position="400"/>
    </location>
</feature>
<evidence type="ECO:0000256" key="1">
    <source>
        <dbReference type="SAM" id="MobiDB-lite"/>
    </source>
</evidence>
<sequence>MKTATQLMLSIFILTLISCQNESGTDMNYEQSNQFAVQNPSMADQNSGFTNLNQKGVTLVSNRDLGNQSHSQGNDKIVMHTIMDSKTNQPFAQIPLPASWKINAHVQQNSPAITGPNGIEVYTYGYQSFVYSNDVYMQQSYQAAGQQMRRPVGVEGVLNQDVKKMAQQSGSKFIKQYPLSQIAQADKNYGDQLYSVGQSQTTYQAAASEWEDGKGNKAMIVVHYTENSGYGSVYWGYYIQVVGSKASDFENVKSTYLNALVNTRYNPQHIAAYNQREAAKSNQSWATHDQKMKNNQANFEAQQRAHQSSVDAWNKSSMDAYNSRSASQDRIQNQRINSINETQNVIDPNNGQSYQVEGYSNQYWMNGQGEYIPSDNSLYNPNLDENVNNQNWEEAPISPY</sequence>
<dbReference type="PROSITE" id="PS51257">
    <property type="entry name" value="PROKAR_LIPOPROTEIN"/>
    <property type="match status" value="1"/>
</dbReference>
<accession>A0A1N6FXL5</accession>
<reference evidence="2 3" key="1">
    <citation type="submission" date="2016-12" db="EMBL/GenBank/DDBJ databases">
        <authorList>
            <person name="Song W.-J."/>
            <person name="Kurnit D.M."/>
        </authorList>
    </citation>
    <scope>NUCLEOTIDE SEQUENCE [LARGE SCALE GENOMIC DNA]</scope>
    <source>
        <strain evidence="2 3">ATCC 49181</strain>
    </source>
</reference>
<evidence type="ECO:0000313" key="2">
    <source>
        <dbReference type="EMBL" id="SIO00008.1"/>
    </source>
</evidence>
<organism evidence="2 3">
    <name type="scientific">Nitrosomonas cryotolerans ATCC 49181</name>
    <dbReference type="NCBI Taxonomy" id="1131553"/>
    <lineage>
        <taxon>Bacteria</taxon>
        <taxon>Pseudomonadati</taxon>
        <taxon>Pseudomonadota</taxon>
        <taxon>Betaproteobacteria</taxon>
        <taxon>Nitrosomonadales</taxon>
        <taxon>Nitrosomonadaceae</taxon>
        <taxon>Nitrosomonas</taxon>
    </lineage>
</organism>
<name>A0A1N6FXL5_9PROT</name>